<comment type="caution">
    <text evidence="4">The sequence shown here is derived from an EMBL/GenBank/DDBJ whole genome shotgun (WGS) entry which is preliminary data.</text>
</comment>
<evidence type="ECO:0000256" key="3">
    <source>
        <dbReference type="SAM" id="SignalP"/>
    </source>
</evidence>
<evidence type="ECO:0000313" key="4">
    <source>
        <dbReference type="EMBL" id="GHC62537.1"/>
    </source>
</evidence>
<evidence type="ECO:0000313" key="5">
    <source>
        <dbReference type="Proteomes" id="UP000638981"/>
    </source>
</evidence>
<dbReference type="SUPFAM" id="SSF53850">
    <property type="entry name" value="Periplasmic binding protein-like II"/>
    <property type="match status" value="1"/>
</dbReference>
<proteinExistence type="inferred from homology"/>
<evidence type="ECO:0000256" key="2">
    <source>
        <dbReference type="ARBA" id="ARBA00008520"/>
    </source>
</evidence>
<dbReference type="AlphaFoldDB" id="A0A918WNF2"/>
<keyword evidence="3" id="KW-0732">Signal</keyword>
<dbReference type="EMBL" id="BMYJ01000009">
    <property type="protein sequence ID" value="GHC62537.1"/>
    <property type="molecule type" value="Genomic_DNA"/>
</dbReference>
<evidence type="ECO:0000256" key="1">
    <source>
        <dbReference type="ARBA" id="ARBA00004418"/>
    </source>
</evidence>
<comment type="subcellular location">
    <subcellularLocation>
        <location evidence="1">Periplasm</location>
    </subcellularLocation>
</comment>
<reference evidence="4" key="2">
    <citation type="submission" date="2020-09" db="EMBL/GenBank/DDBJ databases">
        <authorList>
            <person name="Sun Q."/>
            <person name="Kim S."/>
        </authorList>
    </citation>
    <scope>NUCLEOTIDE SEQUENCE</scope>
    <source>
        <strain evidence="4">KCTC 23310</strain>
    </source>
</reference>
<dbReference type="InterPro" id="IPR050490">
    <property type="entry name" value="Bact_solute-bd_prot1"/>
</dbReference>
<dbReference type="RefSeq" id="WP_189412342.1">
    <property type="nucleotide sequence ID" value="NZ_BMYJ01000009.1"/>
</dbReference>
<dbReference type="PANTHER" id="PTHR43649:SF32">
    <property type="entry name" value="SUGAR BINDING SECRETED PROTEIN"/>
    <property type="match status" value="1"/>
</dbReference>
<dbReference type="Pfam" id="PF13416">
    <property type="entry name" value="SBP_bac_8"/>
    <property type="match status" value="1"/>
</dbReference>
<dbReference type="Proteomes" id="UP000638981">
    <property type="component" value="Unassembled WGS sequence"/>
</dbReference>
<sequence>MNRFAALSRTTMFGLMTGASLLAASAAMAEEITVWCWDPNFNGATMKEAAARYTAMHPDVTFNIVDFAKADMEQKLQAQLTSGTTEGLPDIVLVEDYGAQKYLQSFPGAFEPLTDKVDYSGFAPYKVELATLDGQTYSLPFDSGVTGLFYRTDILAEAGYKAEDLQDITWEQFIEIAKVVKEKTGHPMLGIDLNDAGAIRILLQSAGSWYFNADGTANLAGNPVFKASLETYAKLLQTPEIYKPVSGWADYTGGFTSGEVASVFTGVWMTGTIKAANMSGQWGVAPLPKLSGVEGATHASNLGGSSWYVLASSEEKATAVDFLAEVWGKDADFYQKILVDNGAVGSLLAARDGDAYKASDEYFGGQAVWQNFSDWLGAIPPVNYGLFTNEVDAAVAAQLPGLAAGGSVDDAIAAIDAQVQQQIQ</sequence>
<gene>
    <name evidence="4" type="primary">lacE</name>
    <name evidence="4" type="ORF">GCM10007315_28280</name>
</gene>
<reference evidence="4" key="1">
    <citation type="journal article" date="2014" name="Int. J. Syst. Evol. Microbiol.">
        <title>Complete genome sequence of Corynebacterium casei LMG S-19264T (=DSM 44701T), isolated from a smear-ripened cheese.</title>
        <authorList>
            <consortium name="US DOE Joint Genome Institute (JGI-PGF)"/>
            <person name="Walter F."/>
            <person name="Albersmeier A."/>
            <person name="Kalinowski J."/>
            <person name="Ruckert C."/>
        </authorList>
    </citation>
    <scope>NUCLEOTIDE SEQUENCE</scope>
    <source>
        <strain evidence="4">KCTC 23310</strain>
    </source>
</reference>
<keyword evidence="5" id="KW-1185">Reference proteome</keyword>
<feature type="signal peptide" evidence="3">
    <location>
        <begin position="1"/>
        <end position="29"/>
    </location>
</feature>
<protein>
    <submittedName>
        <fullName evidence="4">ABC transporter substrate-binding protein</fullName>
    </submittedName>
</protein>
<accession>A0A918WNF2</accession>
<name>A0A918WNF2_9RHOB</name>
<dbReference type="Gene3D" id="3.40.190.10">
    <property type="entry name" value="Periplasmic binding protein-like II"/>
    <property type="match status" value="1"/>
</dbReference>
<dbReference type="GO" id="GO:0042597">
    <property type="term" value="C:periplasmic space"/>
    <property type="evidence" value="ECO:0007669"/>
    <property type="project" value="UniProtKB-SubCell"/>
</dbReference>
<organism evidence="4 5">
    <name type="scientific">Neogemmobacter tilapiae</name>
    <dbReference type="NCBI Taxonomy" id="875041"/>
    <lineage>
        <taxon>Bacteria</taxon>
        <taxon>Pseudomonadati</taxon>
        <taxon>Pseudomonadota</taxon>
        <taxon>Alphaproteobacteria</taxon>
        <taxon>Rhodobacterales</taxon>
        <taxon>Paracoccaceae</taxon>
        <taxon>Neogemmobacter</taxon>
    </lineage>
</organism>
<dbReference type="InterPro" id="IPR006059">
    <property type="entry name" value="SBP"/>
</dbReference>
<comment type="similarity">
    <text evidence="2">Belongs to the bacterial solute-binding protein 1 family.</text>
</comment>
<dbReference type="CDD" id="cd13585">
    <property type="entry name" value="PBP2_TMBP_like"/>
    <property type="match status" value="1"/>
</dbReference>
<dbReference type="PANTHER" id="PTHR43649">
    <property type="entry name" value="ARABINOSE-BINDING PROTEIN-RELATED"/>
    <property type="match status" value="1"/>
</dbReference>
<feature type="chain" id="PRO_5037173916" evidence="3">
    <location>
        <begin position="30"/>
        <end position="424"/>
    </location>
</feature>